<feature type="compositionally biased region" description="Polar residues" evidence="2">
    <location>
        <begin position="339"/>
        <end position="349"/>
    </location>
</feature>
<organism evidence="3 4">
    <name type="scientific">Pisolithus microcarpus 441</name>
    <dbReference type="NCBI Taxonomy" id="765257"/>
    <lineage>
        <taxon>Eukaryota</taxon>
        <taxon>Fungi</taxon>
        <taxon>Dikarya</taxon>
        <taxon>Basidiomycota</taxon>
        <taxon>Agaricomycotina</taxon>
        <taxon>Agaricomycetes</taxon>
        <taxon>Agaricomycetidae</taxon>
        <taxon>Boletales</taxon>
        <taxon>Sclerodermatineae</taxon>
        <taxon>Pisolithaceae</taxon>
        <taxon>Pisolithus</taxon>
    </lineage>
</organism>
<feature type="compositionally biased region" description="Low complexity" evidence="2">
    <location>
        <begin position="117"/>
        <end position="127"/>
    </location>
</feature>
<feature type="compositionally biased region" description="Polar residues" evidence="2">
    <location>
        <begin position="448"/>
        <end position="463"/>
    </location>
</feature>
<feature type="region of interest" description="Disordered" evidence="2">
    <location>
        <begin position="115"/>
        <end position="176"/>
    </location>
</feature>
<dbReference type="OrthoDB" id="3271284at2759"/>
<feature type="region of interest" description="Disordered" evidence="2">
    <location>
        <begin position="722"/>
        <end position="792"/>
    </location>
</feature>
<proteinExistence type="predicted"/>
<evidence type="ECO:0000256" key="2">
    <source>
        <dbReference type="SAM" id="MobiDB-lite"/>
    </source>
</evidence>
<keyword evidence="1" id="KW-0175">Coiled coil</keyword>
<sequence length="901" mass="97362">MSTRSCLPVYTRLCFLRIPILAPPMWPRFPLNARIATCGDAFRNLLVPSVLQEIVKTPAAGPLISGTKNSVSRLPLVPSSAVSAGHLEMPPTACEAIEEDYSDLLDYTITISPDPHSSSQYTSTSSSAGYQTFPETPMFSPPLFSPDRRRPPAPSLQARRPPLPRSATLPSPRDYAARETLPRFTSVEMNFGPHDDHGDVCFRRPRSVASPIRATPSFSLDPSSGISHNSLPRCDNALPVTPLKDTLPITDITRPSKEPIDPDTPAQTESTNKQDSGSVTLLAQSTAPIPSACKTDASQSPTSVPLPESTDASPRLPSSSDNHPHTSSPVPSVRCPSSQTGLPSITCQPQAVRETEVSQPVSGGPSLPLITPTPFQPVSSGPIPSRRHSLAAASPSARLSSPPVSASCAAVPPYRAITSEGTEDISAPPTDVDRPILRSSAPEGDGVSSVQDSHRQSFGSQTRVRSRPPLPIGPRRPSGPSHPLDSRVPGPRARGSSESKVTRGETCGNTDASTWKKLYEVASQPLPRFQTPPLKWRGLTMEAAQWTLTSAELQGVVSRAMKHFSEGSSIRLLRLETLDGEIAEEIHRLEMLHTDVKSRYKMLVRRRWQLLGELTGQIESGVVGHTASIAMTELAEVTLAQDQLTDELHTVAEQLAQLEGLREVHHSSALAMALRKVNTIFLRQAAEMQKLREQLESLEAERDEGWKQAHDIAVECDKLMETAGEPGSKAPNKRSERVSAVRKSSIRQSKAGLRSLSASRRRSASSVRSRGSMSIPSSACKEDIPPLPPLPLRQQRSATSAVASGRDQIRIPASGSSCYSGASSATALAQAQQELYDMLGLKFQDTPVSSRPPDPMRSLANSRPLSDPDMRARRAHENRAIRSVILDDRITASPTLEMTAD</sequence>
<evidence type="ECO:0000256" key="1">
    <source>
        <dbReference type="SAM" id="Coils"/>
    </source>
</evidence>
<feature type="region of interest" description="Disordered" evidence="2">
    <location>
        <begin position="291"/>
        <end position="509"/>
    </location>
</feature>
<reference evidence="4" key="2">
    <citation type="submission" date="2015-01" db="EMBL/GenBank/DDBJ databases">
        <title>Evolutionary Origins and Diversification of the Mycorrhizal Mutualists.</title>
        <authorList>
            <consortium name="DOE Joint Genome Institute"/>
            <consortium name="Mycorrhizal Genomics Consortium"/>
            <person name="Kohler A."/>
            <person name="Kuo A."/>
            <person name="Nagy L.G."/>
            <person name="Floudas D."/>
            <person name="Copeland A."/>
            <person name="Barry K.W."/>
            <person name="Cichocki N."/>
            <person name="Veneault-Fourrey C."/>
            <person name="LaButti K."/>
            <person name="Lindquist E.A."/>
            <person name="Lipzen A."/>
            <person name="Lundell T."/>
            <person name="Morin E."/>
            <person name="Murat C."/>
            <person name="Riley R."/>
            <person name="Ohm R."/>
            <person name="Sun H."/>
            <person name="Tunlid A."/>
            <person name="Henrissat B."/>
            <person name="Grigoriev I.V."/>
            <person name="Hibbett D.S."/>
            <person name="Martin F."/>
        </authorList>
    </citation>
    <scope>NUCLEOTIDE SEQUENCE [LARGE SCALE GENOMIC DNA]</scope>
    <source>
        <strain evidence="4">441</strain>
    </source>
</reference>
<dbReference type="Proteomes" id="UP000054018">
    <property type="component" value="Unassembled WGS sequence"/>
</dbReference>
<dbReference type="STRING" id="765257.A0A0C9YWG6"/>
<evidence type="ECO:0000313" key="3">
    <source>
        <dbReference type="EMBL" id="KIK29425.1"/>
    </source>
</evidence>
<reference evidence="3 4" key="1">
    <citation type="submission" date="2014-04" db="EMBL/GenBank/DDBJ databases">
        <authorList>
            <consortium name="DOE Joint Genome Institute"/>
            <person name="Kuo A."/>
            <person name="Kohler A."/>
            <person name="Costa M.D."/>
            <person name="Nagy L.G."/>
            <person name="Floudas D."/>
            <person name="Copeland A."/>
            <person name="Barry K.W."/>
            <person name="Cichocki N."/>
            <person name="Veneault-Fourrey C."/>
            <person name="LaButti K."/>
            <person name="Lindquist E.A."/>
            <person name="Lipzen A."/>
            <person name="Lundell T."/>
            <person name="Morin E."/>
            <person name="Murat C."/>
            <person name="Sun H."/>
            <person name="Tunlid A."/>
            <person name="Henrissat B."/>
            <person name="Grigoriev I.V."/>
            <person name="Hibbett D.S."/>
            <person name="Martin F."/>
            <person name="Nordberg H.P."/>
            <person name="Cantor M.N."/>
            <person name="Hua S.X."/>
        </authorList>
    </citation>
    <scope>NUCLEOTIDE SEQUENCE [LARGE SCALE GENOMIC DNA]</scope>
    <source>
        <strain evidence="3 4">441</strain>
    </source>
</reference>
<name>A0A0C9YWG6_9AGAM</name>
<gene>
    <name evidence="3" type="ORF">PISMIDRAFT_481388</name>
</gene>
<feature type="compositionally biased region" description="Low complexity" evidence="2">
    <location>
        <begin position="390"/>
        <end position="413"/>
    </location>
</feature>
<feature type="compositionally biased region" description="Polar residues" evidence="2">
    <location>
        <begin position="265"/>
        <end position="278"/>
    </location>
</feature>
<feature type="compositionally biased region" description="Polar residues" evidence="2">
    <location>
        <begin position="216"/>
        <end position="230"/>
    </location>
</feature>
<feature type="compositionally biased region" description="Low complexity" evidence="2">
    <location>
        <begin position="327"/>
        <end position="338"/>
    </location>
</feature>
<dbReference type="HOGENOM" id="CLU_321618_0_0_1"/>
<feature type="region of interest" description="Disordered" evidence="2">
    <location>
        <begin position="212"/>
        <end position="278"/>
    </location>
</feature>
<evidence type="ECO:0000313" key="4">
    <source>
        <dbReference type="Proteomes" id="UP000054018"/>
    </source>
</evidence>
<protein>
    <submittedName>
        <fullName evidence="3">Uncharacterized protein</fullName>
    </submittedName>
</protein>
<feature type="coiled-coil region" evidence="1">
    <location>
        <begin position="641"/>
        <end position="708"/>
    </location>
</feature>
<feature type="compositionally biased region" description="Polar residues" evidence="2">
    <location>
        <begin position="310"/>
        <end position="321"/>
    </location>
</feature>
<keyword evidence="4" id="KW-1185">Reference proteome</keyword>
<feature type="compositionally biased region" description="Low complexity" evidence="2">
    <location>
        <begin position="754"/>
        <end position="779"/>
    </location>
</feature>
<dbReference type="AlphaFoldDB" id="A0A0C9YWG6"/>
<dbReference type="EMBL" id="KN833689">
    <property type="protein sequence ID" value="KIK29425.1"/>
    <property type="molecule type" value="Genomic_DNA"/>
</dbReference>
<feature type="region of interest" description="Disordered" evidence="2">
    <location>
        <begin position="844"/>
        <end position="873"/>
    </location>
</feature>
<accession>A0A0C9YWG6</accession>